<dbReference type="PANTHER" id="PTHR33048">
    <property type="entry name" value="PTH11-LIKE INTEGRAL MEMBRANE PROTEIN (AFU_ORTHOLOGUE AFUA_5G11245)"/>
    <property type="match status" value="1"/>
</dbReference>
<evidence type="ECO:0000256" key="6">
    <source>
        <dbReference type="SAM" id="Phobius"/>
    </source>
</evidence>
<proteinExistence type="inferred from homology"/>
<evidence type="ECO:0000256" key="5">
    <source>
        <dbReference type="ARBA" id="ARBA00038359"/>
    </source>
</evidence>
<organism evidence="8 9">
    <name type="scientific">Apiospora saccharicola</name>
    <dbReference type="NCBI Taxonomy" id="335842"/>
    <lineage>
        <taxon>Eukaryota</taxon>
        <taxon>Fungi</taxon>
        <taxon>Dikarya</taxon>
        <taxon>Ascomycota</taxon>
        <taxon>Pezizomycotina</taxon>
        <taxon>Sordariomycetes</taxon>
        <taxon>Xylariomycetidae</taxon>
        <taxon>Amphisphaeriales</taxon>
        <taxon>Apiosporaceae</taxon>
        <taxon>Apiospora</taxon>
    </lineage>
</organism>
<protein>
    <recommendedName>
        <fullName evidence="7">Rhodopsin domain-containing protein</fullName>
    </recommendedName>
</protein>
<comment type="subcellular location">
    <subcellularLocation>
        <location evidence="1">Membrane</location>
        <topology evidence="1">Multi-pass membrane protein</topology>
    </subcellularLocation>
</comment>
<evidence type="ECO:0000313" key="9">
    <source>
        <dbReference type="Proteomes" id="UP001446871"/>
    </source>
</evidence>
<comment type="caution">
    <text evidence="8">The sequence shown here is derived from an EMBL/GenBank/DDBJ whole genome shotgun (WGS) entry which is preliminary data.</text>
</comment>
<dbReference type="Proteomes" id="UP001446871">
    <property type="component" value="Unassembled WGS sequence"/>
</dbReference>
<dbReference type="Pfam" id="PF20684">
    <property type="entry name" value="Fung_rhodopsin"/>
    <property type="match status" value="1"/>
</dbReference>
<feature type="domain" description="Rhodopsin" evidence="7">
    <location>
        <begin position="38"/>
        <end position="303"/>
    </location>
</feature>
<evidence type="ECO:0000256" key="1">
    <source>
        <dbReference type="ARBA" id="ARBA00004141"/>
    </source>
</evidence>
<dbReference type="InterPro" id="IPR052337">
    <property type="entry name" value="SAT4-like"/>
</dbReference>
<keyword evidence="3 6" id="KW-1133">Transmembrane helix</keyword>
<dbReference type="PANTHER" id="PTHR33048:SF47">
    <property type="entry name" value="INTEGRAL MEMBRANE PROTEIN-RELATED"/>
    <property type="match status" value="1"/>
</dbReference>
<name>A0ABR1WH33_9PEZI</name>
<gene>
    <name evidence="8" type="ORF">PG996_001544</name>
</gene>
<comment type="similarity">
    <text evidence="5">Belongs to the SAT4 family.</text>
</comment>
<dbReference type="InterPro" id="IPR049326">
    <property type="entry name" value="Rhodopsin_dom_fungi"/>
</dbReference>
<evidence type="ECO:0000259" key="7">
    <source>
        <dbReference type="Pfam" id="PF20684"/>
    </source>
</evidence>
<evidence type="ECO:0000256" key="2">
    <source>
        <dbReference type="ARBA" id="ARBA00022692"/>
    </source>
</evidence>
<evidence type="ECO:0000256" key="4">
    <source>
        <dbReference type="ARBA" id="ARBA00023136"/>
    </source>
</evidence>
<sequence length="353" mass="38896">MATSSGTLVGALYRNSAGMTVLTIETILLTLDFVSLGLRLWSRRLIKSELLANDILIIIAVIIVTVRYGVEMTLVLKCGMGLPQEEVTRIGGSDVLLLFRKLIFASDLMWLALVCLIKASILHFYSRIFRRTTFVKVVYGVVCLVVAFYLAALFSNVFICIPPWKSWIPDTPGRCGNSSVLYKALASTDTIIDVIIILLPMPMLWGLKLVKSKKVALTFIFGLGFVYAAPTNISFPYYASRLGWQAYQTFPPRIIALTSVRIRFFSELDPFNITEPSRVALFSSLVPLLGIINASLPAMAPAFNNMFRSSIFSTAASKSGGSSGDQSNRFQKLSEPEVPLTNISGTCQCILCK</sequence>
<keyword evidence="4 6" id="KW-0472">Membrane</keyword>
<feature type="transmembrane region" description="Helical" evidence="6">
    <location>
        <begin position="17"/>
        <end position="38"/>
    </location>
</feature>
<feature type="transmembrane region" description="Helical" evidence="6">
    <location>
        <begin position="279"/>
        <end position="300"/>
    </location>
</feature>
<feature type="transmembrane region" description="Helical" evidence="6">
    <location>
        <begin position="50"/>
        <end position="70"/>
    </location>
</feature>
<feature type="transmembrane region" description="Helical" evidence="6">
    <location>
        <begin position="217"/>
        <end position="239"/>
    </location>
</feature>
<keyword evidence="2 6" id="KW-0812">Transmembrane</keyword>
<evidence type="ECO:0000256" key="3">
    <source>
        <dbReference type="ARBA" id="ARBA00022989"/>
    </source>
</evidence>
<feature type="transmembrane region" description="Helical" evidence="6">
    <location>
        <begin position="184"/>
        <end position="205"/>
    </location>
</feature>
<dbReference type="EMBL" id="JAQQWM010000001">
    <property type="protein sequence ID" value="KAK8082763.1"/>
    <property type="molecule type" value="Genomic_DNA"/>
</dbReference>
<accession>A0ABR1WH33</accession>
<keyword evidence="9" id="KW-1185">Reference proteome</keyword>
<feature type="transmembrane region" description="Helical" evidence="6">
    <location>
        <begin position="137"/>
        <end position="164"/>
    </location>
</feature>
<reference evidence="8 9" key="1">
    <citation type="submission" date="2023-01" db="EMBL/GenBank/DDBJ databases">
        <title>Analysis of 21 Apiospora genomes using comparative genomics revels a genus with tremendous synthesis potential of carbohydrate active enzymes and secondary metabolites.</title>
        <authorList>
            <person name="Sorensen T."/>
        </authorList>
    </citation>
    <scope>NUCLEOTIDE SEQUENCE [LARGE SCALE GENOMIC DNA]</scope>
    <source>
        <strain evidence="8 9">CBS 83171</strain>
    </source>
</reference>
<feature type="transmembrane region" description="Helical" evidence="6">
    <location>
        <begin position="102"/>
        <end position="125"/>
    </location>
</feature>
<evidence type="ECO:0000313" key="8">
    <source>
        <dbReference type="EMBL" id="KAK8082763.1"/>
    </source>
</evidence>